<feature type="chain" id="PRO_5039902543" evidence="1">
    <location>
        <begin position="27"/>
        <end position="117"/>
    </location>
</feature>
<dbReference type="OrthoDB" id="37659at2759"/>
<evidence type="ECO:0000313" key="3">
    <source>
        <dbReference type="Proteomes" id="UP000824120"/>
    </source>
</evidence>
<proteinExistence type="predicted"/>
<dbReference type="EMBL" id="JACXVP010000009">
    <property type="protein sequence ID" value="KAG5587178.1"/>
    <property type="molecule type" value="Genomic_DNA"/>
</dbReference>
<sequence>MAKLLTCVLLVVALFFVGTTIPSVESKTCYQIYPEILCDQGKVEPKCLPFCKQKFGPKGSGQCIDQIGFEATAGLSPQRSYLMAFVEMIAAGILRVVGLCFQWNWYGSIEKFLGEWK</sequence>
<protein>
    <submittedName>
        <fullName evidence="2">Uncharacterized protein</fullName>
    </submittedName>
</protein>
<evidence type="ECO:0000313" key="2">
    <source>
        <dbReference type="EMBL" id="KAG5587178.1"/>
    </source>
</evidence>
<reference evidence="2 3" key="1">
    <citation type="submission" date="2020-09" db="EMBL/GenBank/DDBJ databases">
        <title>De no assembly of potato wild relative species, Solanum commersonii.</title>
        <authorList>
            <person name="Cho K."/>
        </authorList>
    </citation>
    <scope>NUCLEOTIDE SEQUENCE [LARGE SCALE GENOMIC DNA]</scope>
    <source>
        <strain evidence="2">LZ3.2</strain>
        <tissue evidence="2">Leaf</tissue>
    </source>
</reference>
<gene>
    <name evidence="2" type="ORF">H5410_047612</name>
</gene>
<keyword evidence="1" id="KW-0732">Signal</keyword>
<comment type="caution">
    <text evidence="2">The sequence shown here is derived from an EMBL/GenBank/DDBJ whole genome shotgun (WGS) entry which is preliminary data.</text>
</comment>
<dbReference type="AlphaFoldDB" id="A0A9J5XHL8"/>
<name>A0A9J5XHL8_SOLCO</name>
<organism evidence="2 3">
    <name type="scientific">Solanum commersonii</name>
    <name type="common">Commerson's wild potato</name>
    <name type="synonym">Commerson's nightshade</name>
    <dbReference type="NCBI Taxonomy" id="4109"/>
    <lineage>
        <taxon>Eukaryota</taxon>
        <taxon>Viridiplantae</taxon>
        <taxon>Streptophyta</taxon>
        <taxon>Embryophyta</taxon>
        <taxon>Tracheophyta</taxon>
        <taxon>Spermatophyta</taxon>
        <taxon>Magnoliopsida</taxon>
        <taxon>eudicotyledons</taxon>
        <taxon>Gunneridae</taxon>
        <taxon>Pentapetalae</taxon>
        <taxon>asterids</taxon>
        <taxon>lamiids</taxon>
        <taxon>Solanales</taxon>
        <taxon>Solanaceae</taxon>
        <taxon>Solanoideae</taxon>
        <taxon>Solaneae</taxon>
        <taxon>Solanum</taxon>
    </lineage>
</organism>
<dbReference type="Proteomes" id="UP000824120">
    <property type="component" value="Chromosome 9"/>
</dbReference>
<evidence type="ECO:0000256" key="1">
    <source>
        <dbReference type="SAM" id="SignalP"/>
    </source>
</evidence>
<accession>A0A9J5XHL8</accession>
<keyword evidence="3" id="KW-1185">Reference proteome</keyword>
<feature type="signal peptide" evidence="1">
    <location>
        <begin position="1"/>
        <end position="26"/>
    </location>
</feature>